<dbReference type="Proteomes" id="UP000195221">
    <property type="component" value="Unassembled WGS sequence"/>
</dbReference>
<keyword evidence="1" id="KW-1133">Transmembrane helix</keyword>
<keyword evidence="1" id="KW-0472">Membrane</keyword>
<evidence type="ECO:0000313" key="2">
    <source>
        <dbReference type="EMBL" id="OTP76599.1"/>
    </source>
</evidence>
<reference evidence="2 3" key="1">
    <citation type="submission" date="2017-03" db="EMBL/GenBank/DDBJ databases">
        <title>Genome analysis of strain PAMC 26577.</title>
        <authorList>
            <person name="Oh H.-M."/>
            <person name="Yang J.-A."/>
        </authorList>
    </citation>
    <scope>NUCLEOTIDE SEQUENCE [LARGE SCALE GENOMIC DNA]</scope>
    <source>
        <strain evidence="2 3">PAMC 26577</strain>
    </source>
</reference>
<evidence type="ECO:0000256" key="1">
    <source>
        <dbReference type="SAM" id="Phobius"/>
    </source>
</evidence>
<protein>
    <submittedName>
        <fullName evidence="2">Uncharacterized protein</fullName>
    </submittedName>
</protein>
<keyword evidence="1" id="KW-0812">Transmembrane</keyword>
<sequence length="37" mass="3883">MSPQKMKTLWRLCVVAGCLIGGVGVAVGLFSLILHIA</sequence>
<dbReference type="AlphaFoldDB" id="A0A242MYU1"/>
<gene>
    <name evidence="2" type="ORF">PAMC26577_10110</name>
</gene>
<comment type="caution">
    <text evidence="2">The sequence shown here is derived from an EMBL/GenBank/DDBJ whole genome shotgun (WGS) entry which is preliminary data.</text>
</comment>
<feature type="transmembrane region" description="Helical" evidence="1">
    <location>
        <begin position="12"/>
        <end position="36"/>
    </location>
</feature>
<proteinExistence type="predicted"/>
<organism evidence="2 3">
    <name type="scientific">Caballeronia sordidicola</name>
    <name type="common">Burkholderia sordidicola</name>
    <dbReference type="NCBI Taxonomy" id="196367"/>
    <lineage>
        <taxon>Bacteria</taxon>
        <taxon>Pseudomonadati</taxon>
        <taxon>Pseudomonadota</taxon>
        <taxon>Betaproteobacteria</taxon>
        <taxon>Burkholderiales</taxon>
        <taxon>Burkholderiaceae</taxon>
        <taxon>Caballeronia</taxon>
    </lineage>
</organism>
<evidence type="ECO:0000313" key="3">
    <source>
        <dbReference type="Proteomes" id="UP000195221"/>
    </source>
</evidence>
<name>A0A242MYU1_CABSO</name>
<accession>A0A242MYU1</accession>
<dbReference type="EMBL" id="NBTZ01000034">
    <property type="protein sequence ID" value="OTP76599.1"/>
    <property type="molecule type" value="Genomic_DNA"/>
</dbReference>